<proteinExistence type="predicted"/>
<feature type="compositionally biased region" description="Pro residues" evidence="1">
    <location>
        <begin position="173"/>
        <end position="182"/>
    </location>
</feature>
<accession>A0A0N9XUP0</accession>
<dbReference type="KEGG" id="mft:XA26_00590"/>
<reference evidence="2 3" key="1">
    <citation type="journal article" date="2015" name="MBio">
        <title>Enzymatic Degradation of Phenazines Can Generate Energy and Protect Sensitive Organisms from Toxicity.</title>
        <authorList>
            <person name="Costa K.C."/>
            <person name="Bergkessel M."/>
            <person name="Saunders S."/>
            <person name="Korlach J."/>
            <person name="Newman D.K."/>
        </authorList>
    </citation>
    <scope>NUCLEOTIDE SEQUENCE [LARGE SCALE GENOMIC DNA]</scope>
    <source>
        <strain evidence="2 3">CT6</strain>
    </source>
</reference>
<feature type="region of interest" description="Disordered" evidence="1">
    <location>
        <begin position="170"/>
        <end position="231"/>
    </location>
</feature>
<organism evidence="2 3">
    <name type="scientific">Mycolicibacterium fortuitum</name>
    <name type="common">Mycobacterium fortuitum</name>
    <dbReference type="NCBI Taxonomy" id="1766"/>
    <lineage>
        <taxon>Bacteria</taxon>
        <taxon>Bacillati</taxon>
        <taxon>Actinomycetota</taxon>
        <taxon>Actinomycetes</taxon>
        <taxon>Mycobacteriales</taxon>
        <taxon>Mycobacteriaceae</taxon>
        <taxon>Mycolicibacterium</taxon>
    </lineage>
</organism>
<protein>
    <submittedName>
        <fullName evidence="2">Uncharacterized protein</fullName>
    </submittedName>
</protein>
<feature type="compositionally biased region" description="Basic and acidic residues" evidence="1">
    <location>
        <begin position="183"/>
        <end position="208"/>
    </location>
</feature>
<dbReference type="SUPFAM" id="SSF140453">
    <property type="entry name" value="EsxAB dimer-like"/>
    <property type="match status" value="1"/>
</dbReference>
<feature type="compositionally biased region" description="Basic and acidic residues" evidence="1">
    <location>
        <begin position="215"/>
        <end position="225"/>
    </location>
</feature>
<sequence>MSITIPELEAANPAALSQAGERSTAAAAAAHGQVVAGQQMLTSMSAGWRGTASDAAAGEATKNLKQHEDLQNSLQRIGSTLQSGAGQLTESRTAILTYVGQLKSQGWQVADDGTVSVRSDGPLAQYAKTSPFGRMQLLMLATKASAELKVKLAQFSALDEDLAKKLKEIAPLPQEPAGPEQPKPTEPKPEEPKPEEPKPEEPTERKNPAEAAAEYEGRDAEELKSSGDLPMNPNVDSDVCCANFVTAVLQKEGYIDWHTDLVATAYTKLQDEGWTPVDAAHAKPGAVAVINGRDGTGNNDHIEFVHSNDNGTIKLIGSNNVNPDGTQKVTIGNPYGDVVYLNPPG</sequence>
<dbReference type="STRING" id="1766.XA26_00590"/>
<gene>
    <name evidence="2" type="ORF">XA26_00590</name>
</gene>
<dbReference type="RefSeq" id="WP_003883254.1">
    <property type="nucleotide sequence ID" value="NZ_CP011269.1"/>
</dbReference>
<dbReference type="EMBL" id="CP011269">
    <property type="protein sequence ID" value="ALI23925.1"/>
    <property type="molecule type" value="Genomic_DNA"/>
</dbReference>
<evidence type="ECO:0000256" key="1">
    <source>
        <dbReference type="SAM" id="MobiDB-lite"/>
    </source>
</evidence>
<name>A0A0N9XUP0_MYCFO</name>
<dbReference type="AlphaFoldDB" id="A0A0N9XUP0"/>
<dbReference type="Proteomes" id="UP000057134">
    <property type="component" value="Chromosome"/>
</dbReference>
<evidence type="ECO:0000313" key="2">
    <source>
        <dbReference type="EMBL" id="ALI23925.1"/>
    </source>
</evidence>
<dbReference type="InterPro" id="IPR036689">
    <property type="entry name" value="ESAT-6-like_sf"/>
</dbReference>
<dbReference type="PATRIC" id="fig|1766.6.peg.54"/>
<dbReference type="GeneID" id="93410505"/>
<keyword evidence="3" id="KW-1185">Reference proteome</keyword>
<evidence type="ECO:0000313" key="3">
    <source>
        <dbReference type="Proteomes" id="UP000057134"/>
    </source>
</evidence>